<proteinExistence type="predicted"/>
<dbReference type="InterPro" id="IPR013783">
    <property type="entry name" value="Ig-like_fold"/>
</dbReference>
<dbReference type="PROSITE" id="PS50835">
    <property type="entry name" value="IG_LIKE"/>
    <property type="match status" value="1"/>
</dbReference>
<name>A0AAN7MLU6_MYCAM</name>
<dbReference type="SUPFAM" id="SSF48726">
    <property type="entry name" value="Immunoglobulin"/>
    <property type="match status" value="1"/>
</dbReference>
<feature type="domain" description="Ig-like" evidence="1">
    <location>
        <begin position="2"/>
        <end position="104"/>
    </location>
</feature>
<keyword evidence="3" id="KW-1185">Reference proteome</keyword>
<sequence>MGQITVTQQEGQITVKQRDTFQTACTYQTSYFQSLLWYQQRKGQAPQLILFQAASGSKHSGRLTTLLNTTEKYSLLRVEEVEPSDSALYLCAVQDTVVQGASLAVQQARGGRACVCARLSVGQGALSSRLAVLLPLYTQSSAGQDPLPGRASILPPIPPEWEALLCKESWRCSISLKENGQELRPPFTHILNEEELWTPSRVTRSSAGFSTCDGVILVIHTSWRTRESSPVERDLGVGVDGKLHVSQQCALAAKRANRVLGCIRHSIASRSREVIVPLYTALVRPHLEYCVQFWVPQNKKDIKLLACVQRRVTKMVQGLEGKTCEERLRSLGLFSVEKGRLRGDLITVHNFLKAGSRGGGADLLPLRGNGMTLRQGKFRMDIRKRFFTERVVSHWNRLPREVVTAPGLTVFKEHLDDTLSHMV</sequence>
<evidence type="ECO:0000313" key="2">
    <source>
        <dbReference type="EMBL" id="KAK4808557.1"/>
    </source>
</evidence>
<dbReference type="AlphaFoldDB" id="A0AAN7MLU6"/>
<reference evidence="2 3" key="1">
    <citation type="journal article" date="2023" name="J. Hered.">
        <title>Chromosome-level genome of the wood stork (Mycteria americana) provides insight into avian chromosome evolution.</title>
        <authorList>
            <person name="Flamio R. Jr."/>
            <person name="Ramstad K.M."/>
        </authorList>
    </citation>
    <scope>NUCLEOTIDE SEQUENCE [LARGE SCALE GENOMIC DNA]</scope>
    <source>
        <strain evidence="2">JAX WOST 10</strain>
    </source>
</reference>
<evidence type="ECO:0000313" key="3">
    <source>
        <dbReference type="Proteomes" id="UP001333110"/>
    </source>
</evidence>
<organism evidence="2 3">
    <name type="scientific">Mycteria americana</name>
    <name type="common">Wood stork</name>
    <dbReference type="NCBI Taxonomy" id="33587"/>
    <lineage>
        <taxon>Eukaryota</taxon>
        <taxon>Metazoa</taxon>
        <taxon>Chordata</taxon>
        <taxon>Craniata</taxon>
        <taxon>Vertebrata</taxon>
        <taxon>Euteleostomi</taxon>
        <taxon>Archelosauria</taxon>
        <taxon>Archosauria</taxon>
        <taxon>Dinosauria</taxon>
        <taxon>Saurischia</taxon>
        <taxon>Theropoda</taxon>
        <taxon>Coelurosauria</taxon>
        <taxon>Aves</taxon>
        <taxon>Neognathae</taxon>
        <taxon>Neoaves</taxon>
        <taxon>Aequornithes</taxon>
        <taxon>Ciconiiformes</taxon>
        <taxon>Ciconiidae</taxon>
        <taxon>Mycteria</taxon>
    </lineage>
</organism>
<comment type="caution">
    <text evidence="2">The sequence shown here is derived from an EMBL/GenBank/DDBJ whole genome shotgun (WGS) entry which is preliminary data.</text>
</comment>
<dbReference type="InterPro" id="IPR007110">
    <property type="entry name" value="Ig-like_dom"/>
</dbReference>
<dbReference type="InterPro" id="IPR036179">
    <property type="entry name" value="Ig-like_dom_sf"/>
</dbReference>
<evidence type="ECO:0000259" key="1">
    <source>
        <dbReference type="PROSITE" id="PS50835"/>
    </source>
</evidence>
<dbReference type="Pfam" id="PF07686">
    <property type="entry name" value="V-set"/>
    <property type="match status" value="1"/>
</dbReference>
<gene>
    <name evidence="2" type="ORF">QYF61_009860</name>
</gene>
<dbReference type="Proteomes" id="UP001333110">
    <property type="component" value="Unassembled WGS sequence"/>
</dbReference>
<dbReference type="InterPro" id="IPR013106">
    <property type="entry name" value="Ig_V-set"/>
</dbReference>
<dbReference type="EMBL" id="JAUNZN010000024">
    <property type="protein sequence ID" value="KAK4808557.1"/>
    <property type="molecule type" value="Genomic_DNA"/>
</dbReference>
<dbReference type="PANTHER" id="PTHR33332">
    <property type="entry name" value="REVERSE TRANSCRIPTASE DOMAIN-CONTAINING PROTEIN"/>
    <property type="match status" value="1"/>
</dbReference>
<accession>A0AAN7MLU6</accession>
<protein>
    <recommendedName>
        <fullName evidence="1">Ig-like domain-containing protein</fullName>
    </recommendedName>
</protein>
<dbReference type="Gene3D" id="2.60.40.10">
    <property type="entry name" value="Immunoglobulins"/>
    <property type="match status" value="1"/>
</dbReference>